<protein>
    <submittedName>
        <fullName evidence="1">Uncharacterized protein</fullName>
    </submittedName>
</protein>
<keyword evidence="2" id="KW-1185">Reference proteome</keyword>
<sequence length="203" mass="23176">MSRIQQDQFIDDDEEEVCPLCVEELDLSDRHFRPCPCGYQICQFCFNNIKHNLSGLCPACRRPYDDKTVEWKPITSEEQAEWDIRSKEKRSKKAAARQKEVQKREADSLSRKHLAGLRVVQKNLVYVTGLQPTIREDKLLETLRGKDYFGQYGEIVKIAVSKAKDTAKDQQSVGVYVTFVDKEDAATCIASVDGSPNGDRTLR</sequence>
<dbReference type="Proteomes" id="UP001186974">
    <property type="component" value="Unassembled WGS sequence"/>
</dbReference>
<evidence type="ECO:0000313" key="1">
    <source>
        <dbReference type="EMBL" id="KAK3060860.1"/>
    </source>
</evidence>
<accession>A0ACC3D2G1</accession>
<name>A0ACC3D2G1_9PEZI</name>
<organism evidence="1 2">
    <name type="scientific">Coniosporium uncinatum</name>
    <dbReference type="NCBI Taxonomy" id="93489"/>
    <lineage>
        <taxon>Eukaryota</taxon>
        <taxon>Fungi</taxon>
        <taxon>Dikarya</taxon>
        <taxon>Ascomycota</taxon>
        <taxon>Pezizomycotina</taxon>
        <taxon>Dothideomycetes</taxon>
        <taxon>Dothideomycetes incertae sedis</taxon>
        <taxon>Coniosporium</taxon>
    </lineage>
</organism>
<comment type="caution">
    <text evidence="1">The sequence shown here is derived from an EMBL/GenBank/DDBJ whole genome shotgun (WGS) entry which is preliminary data.</text>
</comment>
<evidence type="ECO:0000313" key="2">
    <source>
        <dbReference type="Proteomes" id="UP001186974"/>
    </source>
</evidence>
<proteinExistence type="predicted"/>
<dbReference type="EMBL" id="JAWDJW010008235">
    <property type="protein sequence ID" value="KAK3060860.1"/>
    <property type="molecule type" value="Genomic_DNA"/>
</dbReference>
<gene>
    <name evidence="1" type="ORF">LTS18_007536</name>
</gene>
<reference evidence="1" key="1">
    <citation type="submission" date="2024-09" db="EMBL/GenBank/DDBJ databases">
        <title>Black Yeasts Isolated from many extreme environments.</title>
        <authorList>
            <person name="Coleine C."/>
            <person name="Stajich J.E."/>
            <person name="Selbmann L."/>
        </authorList>
    </citation>
    <scope>NUCLEOTIDE SEQUENCE</scope>
    <source>
        <strain evidence="1">CCFEE 5737</strain>
    </source>
</reference>